<sequence length="1063" mass="118463">MHDTVGLRSPMVAKKYLFTFMVVGGLTLAVGQGTLLRLYTGRPLDWGSWAVLLLGTPPLLLLASYLFWYRWAGERAAQRTQLLTRLAEGDLTNNAYSGVEDQREVRRLLFSLRRALSQVQRVTSNVRRTCQGVSEEVRVLLEAARRQGGAVERSQESVNSMGQSLQAAGKRVAQLESFAQETNSSLVEMTERLGQVAEALLSLDEFSHRTTQQVQAMSERLHHIASSGDELARFASEAEAFVQVVHTGIDAVRHRASETNQLAHAVTATAERGEVLVNDCVQGMYRVEETVRKAAELVDSLGVRSTQIGRIVDVIQEIADQTNLLALNAAIIAAQAGEQGRPFGVVADEIRSLAERTARSTREIATMVGGIRREVVTTVSLVKEGREQASTGVQLGDRAAEALMEIRTITQRTFSAVEATLAETKRLEAQGSTVVDASHRVARRVDDVTRAAMEQAGHGRELVHQTQQMAKLAQEASQKAEGQARTGRDLSGAVVRLSTAIEEIRAAHNVLTRGDMSIGEEVARVREDALQVIRIGDGLSRTVEQLAHEAASLDGEVFRFRLPAPHPGGTVRAGIHQTAFVRALGGLDPLFAVDNQLLEMSCCVFANLLRLDDGVLVPELAERWEADPSARRYRFYLRQGITFHDGMPLTARDVKRHFERLLDPAVKSPDRTLLEDVEGARAFASGQARDVTGIEVLDDQTLEIRLEEPKAFFLQLMALPRTAVGRVTASGQVVGTGPYRQVEFGQERIVLERNRTYWRQGQPLLDRLEFHLVDSREQAVLALQENKVDLVSHLFAMHVESLELDGQQVVTSTTPSTSFLGFNLREAPYNDVRVRKALRAGMDIQGLVDRFHKGARIARTVTPPELLDDEGVLTEPRLDIHLAERLLREAGIRVLPLTLYFAKGRDTTAEDAVLFRPLLEAGLLELKHVELRAEEFAERRREGRLPAFRVGWIADFPDPDNFLYFHLNSKAQTVYSMGYRNAEFDRLTAEARITVDPERRKQLYRLAEKIAHEECPVIPIFHHRVHAAASGLVQGLRLHQAPPQVRFDELWLDKQEQRPEPRS</sequence>
<dbReference type="Gene3D" id="3.10.105.10">
    <property type="entry name" value="Dipeptide-binding Protein, Domain 3"/>
    <property type="match status" value="1"/>
</dbReference>
<evidence type="ECO:0000313" key="9">
    <source>
        <dbReference type="Proteomes" id="UP000035579"/>
    </source>
</evidence>
<proteinExistence type="inferred from homology"/>
<dbReference type="KEGG" id="age:AA314_09093"/>
<dbReference type="GO" id="GO:0030313">
    <property type="term" value="C:cell envelope"/>
    <property type="evidence" value="ECO:0007669"/>
    <property type="project" value="UniProtKB-SubCell"/>
</dbReference>
<dbReference type="SUPFAM" id="SSF53850">
    <property type="entry name" value="Periplasmic binding protein-like II"/>
    <property type="match status" value="1"/>
</dbReference>
<dbReference type="InterPro" id="IPR000914">
    <property type="entry name" value="SBP_5_dom"/>
</dbReference>
<name>A0AAC8TIJ9_9BACT</name>
<reference evidence="8 9" key="1">
    <citation type="submission" date="2015-05" db="EMBL/GenBank/DDBJ databases">
        <title>Genome assembly of Archangium gephyra DSM 2261.</title>
        <authorList>
            <person name="Sharma G."/>
            <person name="Subramanian S."/>
        </authorList>
    </citation>
    <scope>NUCLEOTIDE SEQUENCE [LARGE SCALE GENOMIC DNA]</scope>
    <source>
        <strain evidence="8 9">DSM 2261</strain>
    </source>
</reference>
<dbReference type="GO" id="GO:0007165">
    <property type="term" value="P:signal transduction"/>
    <property type="evidence" value="ECO:0007669"/>
    <property type="project" value="UniProtKB-KW"/>
</dbReference>
<dbReference type="PANTHER" id="PTHR30290:SF10">
    <property type="entry name" value="PERIPLASMIC OLIGOPEPTIDE-BINDING PROTEIN-RELATED"/>
    <property type="match status" value="1"/>
</dbReference>
<dbReference type="SUPFAM" id="SSF58104">
    <property type="entry name" value="Methyl-accepting chemotaxis protein (MCP) signaling domain"/>
    <property type="match status" value="2"/>
</dbReference>
<dbReference type="Gene3D" id="3.40.190.10">
    <property type="entry name" value="Periplasmic binding protein-like II"/>
    <property type="match status" value="1"/>
</dbReference>
<dbReference type="Gene3D" id="3.90.76.10">
    <property type="entry name" value="Dipeptide-binding Protein, Domain 1"/>
    <property type="match status" value="1"/>
</dbReference>
<evidence type="ECO:0000256" key="2">
    <source>
        <dbReference type="ARBA" id="ARBA00005695"/>
    </source>
</evidence>
<evidence type="ECO:0000256" key="5">
    <source>
        <dbReference type="PROSITE-ProRule" id="PRU00284"/>
    </source>
</evidence>
<dbReference type="GO" id="GO:1904680">
    <property type="term" value="F:peptide transmembrane transporter activity"/>
    <property type="evidence" value="ECO:0007669"/>
    <property type="project" value="TreeGrafter"/>
</dbReference>
<dbReference type="CDD" id="cd00995">
    <property type="entry name" value="PBP2_NikA_DppA_OppA_like"/>
    <property type="match status" value="1"/>
</dbReference>
<dbReference type="InterPro" id="IPR039424">
    <property type="entry name" value="SBP_5"/>
</dbReference>
<comment type="similarity">
    <text evidence="2">Belongs to the bacterial solute-binding protein 5 family.</text>
</comment>
<gene>
    <name evidence="8" type="ORF">AA314_09093</name>
</gene>
<organism evidence="8 9">
    <name type="scientific">Archangium gephyra</name>
    <dbReference type="NCBI Taxonomy" id="48"/>
    <lineage>
        <taxon>Bacteria</taxon>
        <taxon>Pseudomonadati</taxon>
        <taxon>Myxococcota</taxon>
        <taxon>Myxococcia</taxon>
        <taxon>Myxococcales</taxon>
        <taxon>Cystobacterineae</taxon>
        <taxon>Archangiaceae</taxon>
        <taxon>Archangium</taxon>
    </lineage>
</organism>
<evidence type="ECO:0000259" key="7">
    <source>
        <dbReference type="PROSITE" id="PS50111"/>
    </source>
</evidence>
<accession>A0AAC8TIJ9</accession>
<comment type="subcellular location">
    <subcellularLocation>
        <location evidence="1">Cell envelope</location>
    </subcellularLocation>
</comment>
<dbReference type="Pfam" id="PF00015">
    <property type="entry name" value="MCPsignal"/>
    <property type="match status" value="1"/>
</dbReference>
<feature type="transmembrane region" description="Helical" evidence="6">
    <location>
        <begin position="46"/>
        <end position="69"/>
    </location>
</feature>
<dbReference type="EMBL" id="CP011509">
    <property type="protein sequence ID" value="AKJ07467.1"/>
    <property type="molecule type" value="Genomic_DNA"/>
</dbReference>
<keyword evidence="3" id="KW-0813">Transport</keyword>
<dbReference type="PROSITE" id="PS50111">
    <property type="entry name" value="CHEMOTAXIS_TRANSDUC_2"/>
    <property type="match status" value="1"/>
</dbReference>
<keyword evidence="4" id="KW-0732">Signal</keyword>
<keyword evidence="6" id="KW-0472">Membrane</keyword>
<dbReference type="PANTHER" id="PTHR30290">
    <property type="entry name" value="PERIPLASMIC BINDING COMPONENT OF ABC TRANSPORTER"/>
    <property type="match status" value="1"/>
</dbReference>
<keyword evidence="6" id="KW-1133">Transmembrane helix</keyword>
<protein>
    <submittedName>
        <fullName evidence="8">Dipeptide-binding ABC transporter, periplasmic substrate-binding component</fullName>
    </submittedName>
</protein>
<dbReference type="Pfam" id="PF00496">
    <property type="entry name" value="SBP_bac_5"/>
    <property type="match status" value="1"/>
</dbReference>
<dbReference type="Proteomes" id="UP000035579">
    <property type="component" value="Chromosome"/>
</dbReference>
<evidence type="ECO:0000256" key="3">
    <source>
        <dbReference type="ARBA" id="ARBA00022448"/>
    </source>
</evidence>
<evidence type="ECO:0000256" key="1">
    <source>
        <dbReference type="ARBA" id="ARBA00004196"/>
    </source>
</evidence>
<dbReference type="AlphaFoldDB" id="A0AAC8TIJ9"/>
<dbReference type="Gene3D" id="1.10.287.950">
    <property type="entry name" value="Methyl-accepting chemotaxis protein"/>
    <property type="match status" value="1"/>
</dbReference>
<feature type="transmembrane region" description="Helical" evidence="6">
    <location>
        <begin position="16"/>
        <end position="40"/>
    </location>
</feature>
<keyword evidence="5" id="KW-0807">Transducer</keyword>
<evidence type="ECO:0000256" key="6">
    <source>
        <dbReference type="SAM" id="Phobius"/>
    </source>
</evidence>
<dbReference type="GO" id="GO:0016020">
    <property type="term" value="C:membrane"/>
    <property type="evidence" value="ECO:0007669"/>
    <property type="project" value="InterPro"/>
</dbReference>
<evidence type="ECO:0000313" key="8">
    <source>
        <dbReference type="EMBL" id="AKJ07467.1"/>
    </source>
</evidence>
<dbReference type="InterPro" id="IPR004089">
    <property type="entry name" value="MCPsignal_dom"/>
</dbReference>
<feature type="domain" description="Methyl-accepting transducer" evidence="7">
    <location>
        <begin position="206"/>
        <end position="446"/>
    </location>
</feature>
<evidence type="ECO:0000256" key="4">
    <source>
        <dbReference type="ARBA" id="ARBA00022729"/>
    </source>
</evidence>
<keyword evidence="6" id="KW-0812">Transmembrane</keyword>
<dbReference type="SMART" id="SM00283">
    <property type="entry name" value="MA"/>
    <property type="match status" value="1"/>
</dbReference>
<dbReference type="GO" id="GO:0015833">
    <property type="term" value="P:peptide transport"/>
    <property type="evidence" value="ECO:0007669"/>
    <property type="project" value="TreeGrafter"/>
</dbReference>